<dbReference type="AlphaFoldDB" id="A0A1F5EH31"/>
<reference evidence="2 3" key="1">
    <citation type="journal article" date="2016" name="Nat. Commun.">
        <title>Thousands of microbial genomes shed light on interconnected biogeochemical processes in an aquifer system.</title>
        <authorList>
            <person name="Anantharaman K."/>
            <person name="Brown C.T."/>
            <person name="Hug L.A."/>
            <person name="Sharon I."/>
            <person name="Castelle C.J."/>
            <person name="Probst A.J."/>
            <person name="Thomas B.C."/>
            <person name="Singh A."/>
            <person name="Wilkins M.J."/>
            <person name="Karaoz U."/>
            <person name="Brodie E.L."/>
            <person name="Williams K.H."/>
            <person name="Hubbard S.S."/>
            <person name="Banfield J.F."/>
        </authorList>
    </citation>
    <scope>NUCLEOTIDE SEQUENCE [LARGE SCALE GENOMIC DNA]</scope>
</reference>
<name>A0A1F5EH31_9BACT</name>
<protein>
    <submittedName>
        <fullName evidence="2">Uncharacterized protein</fullName>
    </submittedName>
</protein>
<accession>A0A1F5EH31</accession>
<organism evidence="2 3">
    <name type="scientific">Candidatus Campbellbacteria bacterium RIFCSPLOWO2_02_35_12</name>
    <dbReference type="NCBI Taxonomy" id="1797580"/>
    <lineage>
        <taxon>Bacteria</taxon>
        <taxon>Candidatus Campbelliibacteriota</taxon>
    </lineage>
</organism>
<evidence type="ECO:0000313" key="2">
    <source>
        <dbReference type="EMBL" id="OGD66675.1"/>
    </source>
</evidence>
<evidence type="ECO:0000256" key="1">
    <source>
        <dbReference type="SAM" id="Phobius"/>
    </source>
</evidence>
<keyword evidence="1" id="KW-0812">Transmembrane</keyword>
<keyword evidence="1" id="KW-0472">Membrane</keyword>
<feature type="transmembrane region" description="Helical" evidence="1">
    <location>
        <begin position="16"/>
        <end position="34"/>
    </location>
</feature>
<keyword evidence="1" id="KW-1133">Transmembrane helix</keyword>
<proteinExistence type="predicted"/>
<gene>
    <name evidence="2" type="ORF">A2Z61_01775</name>
</gene>
<comment type="caution">
    <text evidence="2">The sequence shown here is derived from an EMBL/GenBank/DDBJ whole genome shotgun (WGS) entry which is preliminary data.</text>
</comment>
<evidence type="ECO:0000313" key="3">
    <source>
        <dbReference type="Proteomes" id="UP000186029"/>
    </source>
</evidence>
<dbReference type="Proteomes" id="UP000186029">
    <property type="component" value="Unassembled WGS sequence"/>
</dbReference>
<sequence length="98" mass="10503">MPPLSLEHSANFNKKMLMVIIIAIIAVGGAFYLGQLNGNKAGYAQAQADIQAFQEESAQKAANDAAKSANPFQAVNPLEGVEANPFEKVKKVLNPFEN</sequence>
<dbReference type="EMBL" id="MFAC01000023">
    <property type="protein sequence ID" value="OGD66675.1"/>
    <property type="molecule type" value="Genomic_DNA"/>
</dbReference>